<dbReference type="InterPro" id="IPR029063">
    <property type="entry name" value="SAM-dependent_MTases_sf"/>
</dbReference>
<dbReference type="GeneID" id="14922361"/>
<evidence type="ECO:0000256" key="1">
    <source>
        <dbReference type="ARBA" id="ARBA00022679"/>
    </source>
</evidence>
<dbReference type="InterPro" id="IPR026669">
    <property type="entry name" value="Arsenite_MeTrfase-like"/>
</dbReference>
<evidence type="ECO:0000256" key="7">
    <source>
        <dbReference type="ARBA" id="ARBA00047943"/>
    </source>
</evidence>
<evidence type="ECO:0000256" key="3">
    <source>
        <dbReference type="ARBA" id="ARBA00034487"/>
    </source>
</evidence>
<evidence type="ECO:0000256" key="2">
    <source>
        <dbReference type="ARBA" id="ARBA00022691"/>
    </source>
</evidence>
<dbReference type="InterPro" id="IPR025714">
    <property type="entry name" value="Methyltranfer_dom"/>
</dbReference>
<dbReference type="KEGG" id="acan:ACA1_184130"/>
<dbReference type="OrthoDB" id="8300214at2759"/>
<proteinExistence type="inferred from homology"/>
<keyword evidence="2" id="KW-0949">S-adenosyl-L-methionine</keyword>
<dbReference type="SUPFAM" id="SSF53335">
    <property type="entry name" value="S-adenosyl-L-methionine-dependent methyltransferases"/>
    <property type="match status" value="1"/>
</dbReference>
<dbReference type="OMA" id="EPACEDY"/>
<keyword evidence="10" id="KW-0489">Methyltransferase</keyword>
<evidence type="ECO:0000313" key="11">
    <source>
        <dbReference type="Proteomes" id="UP000011083"/>
    </source>
</evidence>
<dbReference type="GO" id="GO:0032259">
    <property type="term" value="P:methylation"/>
    <property type="evidence" value="ECO:0007669"/>
    <property type="project" value="UniProtKB-KW"/>
</dbReference>
<dbReference type="Gene3D" id="3.40.5.100">
    <property type="match status" value="1"/>
</dbReference>
<evidence type="ECO:0000256" key="5">
    <source>
        <dbReference type="ARBA" id="ARBA00034545"/>
    </source>
</evidence>
<organism evidence="10 11">
    <name type="scientific">Acanthamoeba castellanii (strain ATCC 30010 / Neff)</name>
    <dbReference type="NCBI Taxonomy" id="1257118"/>
    <lineage>
        <taxon>Eukaryota</taxon>
        <taxon>Amoebozoa</taxon>
        <taxon>Discosea</taxon>
        <taxon>Longamoebia</taxon>
        <taxon>Centramoebida</taxon>
        <taxon>Acanthamoebidae</taxon>
        <taxon>Acanthamoeba</taxon>
    </lineage>
</organism>
<comment type="similarity">
    <text evidence="3">Belongs to the methyltransferase superfamily. Arsenite methyltransferase family.</text>
</comment>
<sequence length="362" mass="39720">MEGTVQGDYKNAAGVYESVKNYYGRVLSSTKDLKTSACCTSNRPHKIVRDALVQVPDEITSRYYGCGTPLPFGIEGLHVLDLGSGSGRDCYVAANLVGQSGSVTGVDMTKEQLDVANAHVAEYTAKLGYARPNLRFVQGYIEFLAEAGIEPASMDLVISNCVVNLSPDKRRVLSNVYEVLREGGEFYFSDVYCDRRLPPSVRSHEVLLGECLAGALYIEDFRRLCHAVGFTDPRALSTSPIAVDDEELREVVGEARFYSITYRLFKLPDLETLCEDYGQYAVYRGTIKGHASSYQLDDHHLFETGRPVLVCGNTADMLGKTWLGPHFEVVGSRERHYGLFGACAAPKDKASTSELPKGGACC</sequence>
<evidence type="ECO:0000256" key="6">
    <source>
        <dbReference type="ARBA" id="ARBA00047941"/>
    </source>
</evidence>
<evidence type="ECO:0000256" key="4">
    <source>
        <dbReference type="ARBA" id="ARBA00034521"/>
    </source>
</evidence>
<dbReference type="EMBL" id="KB007904">
    <property type="protein sequence ID" value="ELR21467.1"/>
    <property type="molecule type" value="Genomic_DNA"/>
</dbReference>
<dbReference type="EC" id="2.1.1.137" evidence="4"/>
<dbReference type="Gene3D" id="3.40.50.150">
    <property type="entry name" value="Vaccinia Virus protein VP39"/>
    <property type="match status" value="1"/>
</dbReference>
<dbReference type="RefSeq" id="XP_004346011.1">
    <property type="nucleotide sequence ID" value="XM_004345961.1"/>
</dbReference>
<dbReference type="GO" id="GO:0030791">
    <property type="term" value="F:arsenite methyltransferase activity"/>
    <property type="evidence" value="ECO:0007669"/>
    <property type="project" value="UniProtKB-EC"/>
</dbReference>
<keyword evidence="1 10" id="KW-0808">Transferase</keyword>
<evidence type="ECO:0000313" key="10">
    <source>
        <dbReference type="EMBL" id="ELR21467.1"/>
    </source>
</evidence>
<dbReference type="VEuPathDB" id="AmoebaDB:ACA1_184130"/>
<name>L8H8A3_ACACF</name>
<dbReference type="CDD" id="cd02440">
    <property type="entry name" value="AdoMet_MTases"/>
    <property type="match status" value="1"/>
</dbReference>
<comment type="catalytic activity">
    <reaction evidence="7">
        <text>arsenic triglutathione + 2 [thioredoxin]-dithiol + 2 S-adenosyl-L-methionine + H2O = dimethylarsinous acid + 2 [thioredoxin]-disulfide + 3 glutathione + 2 S-adenosyl-L-homocysteine + 2 H(+)</text>
        <dbReference type="Rhea" id="RHEA:69464"/>
        <dbReference type="Rhea" id="RHEA-COMP:10698"/>
        <dbReference type="Rhea" id="RHEA-COMP:10700"/>
        <dbReference type="ChEBI" id="CHEBI:15377"/>
        <dbReference type="ChEBI" id="CHEBI:15378"/>
        <dbReference type="ChEBI" id="CHEBI:23808"/>
        <dbReference type="ChEBI" id="CHEBI:29950"/>
        <dbReference type="ChEBI" id="CHEBI:50058"/>
        <dbReference type="ChEBI" id="CHEBI:57856"/>
        <dbReference type="ChEBI" id="CHEBI:57925"/>
        <dbReference type="ChEBI" id="CHEBI:59789"/>
        <dbReference type="ChEBI" id="CHEBI:183640"/>
        <dbReference type="EC" id="2.1.1.137"/>
    </reaction>
</comment>
<dbReference type="Proteomes" id="UP000011083">
    <property type="component" value="Unassembled WGS sequence"/>
</dbReference>
<reference evidence="10 11" key="1">
    <citation type="journal article" date="2013" name="Genome Biol.">
        <title>Genome of Acanthamoeba castellanii highlights extensive lateral gene transfer and early evolution of tyrosine kinase signaling.</title>
        <authorList>
            <person name="Clarke M."/>
            <person name="Lohan A.J."/>
            <person name="Liu B."/>
            <person name="Lagkouvardos I."/>
            <person name="Roy S."/>
            <person name="Zafar N."/>
            <person name="Bertelli C."/>
            <person name="Schilde C."/>
            <person name="Kianianmomeni A."/>
            <person name="Burglin T.R."/>
            <person name="Frech C."/>
            <person name="Turcotte B."/>
            <person name="Kopec K.O."/>
            <person name="Synnott J.M."/>
            <person name="Choo C."/>
            <person name="Paponov I."/>
            <person name="Finkler A."/>
            <person name="Soon Heng Tan C."/>
            <person name="Hutchins A.P."/>
            <person name="Weinmeier T."/>
            <person name="Rattei T."/>
            <person name="Chu J.S."/>
            <person name="Gimenez G."/>
            <person name="Irimia M."/>
            <person name="Rigden D.J."/>
            <person name="Fitzpatrick D.A."/>
            <person name="Lorenzo-Morales J."/>
            <person name="Bateman A."/>
            <person name="Chiu C.H."/>
            <person name="Tang P."/>
            <person name="Hegemann P."/>
            <person name="Fromm H."/>
            <person name="Raoult D."/>
            <person name="Greub G."/>
            <person name="Miranda-Saavedra D."/>
            <person name="Chen N."/>
            <person name="Nash P."/>
            <person name="Ginger M.L."/>
            <person name="Horn M."/>
            <person name="Schaap P."/>
            <person name="Caler L."/>
            <person name="Loftus B."/>
        </authorList>
    </citation>
    <scope>NUCLEOTIDE SEQUENCE [LARGE SCALE GENOMIC DNA]</scope>
    <source>
        <strain evidence="10 11">Neff</strain>
    </source>
</reference>
<dbReference type="Pfam" id="PF13847">
    <property type="entry name" value="Methyltransf_31"/>
    <property type="match status" value="1"/>
</dbReference>
<dbReference type="PANTHER" id="PTHR43675">
    <property type="entry name" value="ARSENITE METHYLTRANSFERASE"/>
    <property type="match status" value="1"/>
</dbReference>
<comment type="catalytic activity">
    <reaction evidence="6">
        <text>arsenic triglutathione + [thioredoxin]-dithiol + S-adenosyl-L-methionine + 2 H2O = methylarsonous acid + [thioredoxin]-disulfide + 3 glutathione + S-adenosyl-L-homocysteine + H(+)</text>
        <dbReference type="Rhea" id="RHEA:69460"/>
        <dbReference type="Rhea" id="RHEA-COMP:10698"/>
        <dbReference type="Rhea" id="RHEA-COMP:10700"/>
        <dbReference type="ChEBI" id="CHEBI:15377"/>
        <dbReference type="ChEBI" id="CHEBI:15378"/>
        <dbReference type="ChEBI" id="CHEBI:17826"/>
        <dbReference type="ChEBI" id="CHEBI:29950"/>
        <dbReference type="ChEBI" id="CHEBI:50058"/>
        <dbReference type="ChEBI" id="CHEBI:57856"/>
        <dbReference type="ChEBI" id="CHEBI:57925"/>
        <dbReference type="ChEBI" id="CHEBI:59789"/>
        <dbReference type="ChEBI" id="CHEBI:183640"/>
        <dbReference type="EC" id="2.1.1.137"/>
    </reaction>
</comment>
<evidence type="ECO:0000256" key="8">
    <source>
        <dbReference type="ARBA" id="ARBA00048428"/>
    </source>
</evidence>
<gene>
    <name evidence="10" type="ORF">ACA1_184130</name>
</gene>
<keyword evidence="11" id="KW-1185">Reference proteome</keyword>
<accession>L8H8A3</accession>
<protein>
    <recommendedName>
        <fullName evidence="5">Arsenite methyltransferase</fullName>
        <ecNumber evidence="4">2.1.1.137</ecNumber>
    </recommendedName>
</protein>
<dbReference type="PANTHER" id="PTHR43675:SF8">
    <property type="entry name" value="ARSENITE METHYLTRANSFERASE"/>
    <property type="match status" value="1"/>
</dbReference>
<comment type="catalytic activity">
    <reaction evidence="8">
        <text>arsenic triglutathione + 3 [thioredoxin]-dithiol + 3 S-adenosyl-L-methionine = trimethylarsine + 3 [thioredoxin]-disulfide + 3 glutathione + 3 S-adenosyl-L-homocysteine + 3 H(+)</text>
        <dbReference type="Rhea" id="RHEA:69432"/>
        <dbReference type="Rhea" id="RHEA-COMP:10698"/>
        <dbReference type="Rhea" id="RHEA-COMP:10700"/>
        <dbReference type="ChEBI" id="CHEBI:15378"/>
        <dbReference type="ChEBI" id="CHEBI:27130"/>
        <dbReference type="ChEBI" id="CHEBI:29950"/>
        <dbReference type="ChEBI" id="CHEBI:50058"/>
        <dbReference type="ChEBI" id="CHEBI:57856"/>
        <dbReference type="ChEBI" id="CHEBI:57925"/>
        <dbReference type="ChEBI" id="CHEBI:59789"/>
        <dbReference type="ChEBI" id="CHEBI:183640"/>
        <dbReference type="EC" id="2.1.1.137"/>
    </reaction>
</comment>
<feature type="domain" description="Methyltransferase" evidence="9">
    <location>
        <begin position="76"/>
        <end position="225"/>
    </location>
</feature>
<dbReference type="AlphaFoldDB" id="L8H8A3"/>
<evidence type="ECO:0000259" key="9">
    <source>
        <dbReference type="Pfam" id="PF13847"/>
    </source>
</evidence>
<dbReference type="STRING" id="1257118.L8H8A3"/>